<keyword evidence="5" id="KW-0805">Transcription regulation</keyword>
<name>A0A9D7IAC7_9RHOO</name>
<dbReference type="InterPro" id="IPR035890">
    <property type="entry name" value="Anti-sigma-28_factor_FlgM_sf"/>
</dbReference>
<dbReference type="EMBL" id="JADJNC010000060">
    <property type="protein sequence ID" value="MBK7425058.1"/>
    <property type="molecule type" value="Genomic_DNA"/>
</dbReference>
<keyword evidence="3" id="KW-0678">Repressor</keyword>
<keyword evidence="6" id="KW-0804">Transcription</keyword>
<dbReference type="NCBIfam" id="TIGR03824">
    <property type="entry name" value="FlgM_jcvi"/>
    <property type="match status" value="1"/>
</dbReference>
<dbReference type="Pfam" id="PF04316">
    <property type="entry name" value="FlgM"/>
    <property type="match status" value="1"/>
</dbReference>
<dbReference type="GO" id="GO:0044781">
    <property type="term" value="P:bacterial-type flagellum organization"/>
    <property type="evidence" value="ECO:0007669"/>
    <property type="project" value="UniProtKB-KW"/>
</dbReference>
<dbReference type="InterPro" id="IPR031316">
    <property type="entry name" value="FlgM_C"/>
</dbReference>
<evidence type="ECO:0000313" key="12">
    <source>
        <dbReference type="Proteomes" id="UP000886602"/>
    </source>
</evidence>
<keyword evidence="11" id="KW-0282">Flagellum</keyword>
<reference evidence="11" key="1">
    <citation type="submission" date="2020-10" db="EMBL/GenBank/DDBJ databases">
        <title>Connecting structure to function with the recovery of over 1000 high-quality activated sludge metagenome-assembled genomes encoding full-length rRNA genes using long-read sequencing.</title>
        <authorList>
            <person name="Singleton C.M."/>
            <person name="Petriglieri F."/>
            <person name="Kristensen J.M."/>
            <person name="Kirkegaard R.H."/>
            <person name="Michaelsen T.Y."/>
            <person name="Andersen M.H."/>
            <person name="Karst S.M."/>
            <person name="Dueholm M.S."/>
            <person name="Nielsen P.H."/>
            <person name="Albertsen M."/>
        </authorList>
    </citation>
    <scope>NUCLEOTIDE SEQUENCE</scope>
    <source>
        <strain evidence="11">EsbW_18-Q3-R4-48_MAXAC.044</strain>
    </source>
</reference>
<gene>
    <name evidence="11" type="primary">flgM</name>
    <name evidence="11" type="ORF">IPJ48_19360</name>
</gene>
<evidence type="ECO:0000256" key="7">
    <source>
        <dbReference type="ARBA" id="ARBA00024739"/>
    </source>
</evidence>
<evidence type="ECO:0000256" key="9">
    <source>
        <dbReference type="SAM" id="MobiDB-lite"/>
    </source>
</evidence>
<keyword evidence="11" id="KW-0969">Cilium</keyword>
<sequence>MKIESSTKPPGAGTPLVKEAPGHSSSRSVTASSDEVQLSALAAQLSASDDEQAFDAVRVSEIKQAISEGRFTINSGAIAERLIASARELVDSRRQA</sequence>
<dbReference type="AlphaFoldDB" id="A0A9D7IAC7"/>
<accession>A0A9D7IAC7</accession>
<dbReference type="Proteomes" id="UP000886602">
    <property type="component" value="Unassembled WGS sequence"/>
</dbReference>
<dbReference type="GO" id="GO:0045892">
    <property type="term" value="P:negative regulation of DNA-templated transcription"/>
    <property type="evidence" value="ECO:0007669"/>
    <property type="project" value="InterPro"/>
</dbReference>
<evidence type="ECO:0000256" key="8">
    <source>
        <dbReference type="ARBA" id="ARBA00030117"/>
    </source>
</evidence>
<keyword evidence="11" id="KW-0966">Cell projection</keyword>
<evidence type="ECO:0000256" key="1">
    <source>
        <dbReference type="ARBA" id="ARBA00005322"/>
    </source>
</evidence>
<feature type="domain" description="Anti-sigma-28 factor FlgM C-terminal" evidence="10">
    <location>
        <begin position="34"/>
        <end position="83"/>
    </location>
</feature>
<evidence type="ECO:0000256" key="6">
    <source>
        <dbReference type="ARBA" id="ARBA00023163"/>
    </source>
</evidence>
<evidence type="ECO:0000256" key="2">
    <source>
        <dbReference type="ARBA" id="ARBA00017823"/>
    </source>
</evidence>
<feature type="region of interest" description="Disordered" evidence="9">
    <location>
        <begin position="1"/>
        <end position="33"/>
    </location>
</feature>
<dbReference type="SUPFAM" id="SSF101498">
    <property type="entry name" value="Anti-sigma factor FlgM"/>
    <property type="match status" value="1"/>
</dbReference>
<evidence type="ECO:0000256" key="5">
    <source>
        <dbReference type="ARBA" id="ARBA00023015"/>
    </source>
</evidence>
<feature type="compositionally biased region" description="Polar residues" evidence="9">
    <location>
        <begin position="23"/>
        <end position="33"/>
    </location>
</feature>
<dbReference type="InterPro" id="IPR007412">
    <property type="entry name" value="FlgM"/>
</dbReference>
<evidence type="ECO:0000256" key="3">
    <source>
        <dbReference type="ARBA" id="ARBA00022491"/>
    </source>
</evidence>
<proteinExistence type="inferred from homology"/>
<evidence type="ECO:0000259" key="10">
    <source>
        <dbReference type="Pfam" id="PF04316"/>
    </source>
</evidence>
<protein>
    <recommendedName>
        <fullName evidence="2">Negative regulator of flagellin synthesis</fullName>
    </recommendedName>
    <alternativeName>
        <fullName evidence="8">Anti-sigma-28 factor</fullName>
    </alternativeName>
</protein>
<comment type="caution">
    <text evidence="11">The sequence shown here is derived from an EMBL/GenBank/DDBJ whole genome shotgun (WGS) entry which is preliminary data.</text>
</comment>
<evidence type="ECO:0000256" key="4">
    <source>
        <dbReference type="ARBA" id="ARBA00022795"/>
    </source>
</evidence>
<keyword evidence="4" id="KW-1005">Bacterial flagellum biogenesis</keyword>
<organism evidence="11 12">
    <name type="scientific">Candidatus Propionivibrio dominans</name>
    <dbReference type="NCBI Taxonomy" id="2954373"/>
    <lineage>
        <taxon>Bacteria</taxon>
        <taxon>Pseudomonadati</taxon>
        <taxon>Pseudomonadota</taxon>
        <taxon>Betaproteobacteria</taxon>
        <taxon>Rhodocyclales</taxon>
        <taxon>Rhodocyclaceae</taxon>
        <taxon>Propionivibrio</taxon>
    </lineage>
</organism>
<evidence type="ECO:0000313" key="11">
    <source>
        <dbReference type="EMBL" id="MBK7425058.1"/>
    </source>
</evidence>
<comment type="function">
    <text evidence="7">Responsible for the coupling of flagellin expression to flagellar assembly by preventing expression of the flagellin genes when a component of the middle class of proteins is defective. It negatively regulates flagellar genes by inhibiting the activity of FliA by directly binding to FliA.</text>
</comment>
<comment type="similarity">
    <text evidence="1">Belongs to the FlgM family.</text>
</comment>